<dbReference type="InterPro" id="IPR036388">
    <property type="entry name" value="WH-like_DNA-bd_sf"/>
</dbReference>
<dbReference type="InterPro" id="IPR008920">
    <property type="entry name" value="TF_FadR/GntR_C"/>
</dbReference>
<keyword evidence="3" id="KW-0804">Transcription</keyword>
<dbReference type="SUPFAM" id="SSF48008">
    <property type="entry name" value="GntR ligand-binding domain-like"/>
    <property type="match status" value="1"/>
</dbReference>
<dbReference type="PANTHER" id="PTHR43537">
    <property type="entry name" value="TRANSCRIPTIONAL REGULATOR, GNTR FAMILY"/>
    <property type="match status" value="1"/>
</dbReference>
<evidence type="ECO:0000256" key="3">
    <source>
        <dbReference type="ARBA" id="ARBA00023163"/>
    </source>
</evidence>
<accession>A0A939EJ24</accession>
<dbReference type="PRINTS" id="PR00035">
    <property type="entry name" value="HTHGNTR"/>
</dbReference>
<feature type="domain" description="HTH gntR-type" evidence="4">
    <location>
        <begin position="18"/>
        <end position="88"/>
    </location>
</feature>
<dbReference type="SUPFAM" id="SSF46785">
    <property type="entry name" value="Winged helix' DNA-binding domain"/>
    <property type="match status" value="1"/>
</dbReference>
<dbReference type="PANTHER" id="PTHR43537:SF5">
    <property type="entry name" value="UXU OPERON TRANSCRIPTIONAL REGULATOR"/>
    <property type="match status" value="1"/>
</dbReference>
<evidence type="ECO:0000256" key="2">
    <source>
        <dbReference type="ARBA" id="ARBA00023125"/>
    </source>
</evidence>
<keyword evidence="2" id="KW-0238">DNA-binding</keyword>
<dbReference type="Proteomes" id="UP000664096">
    <property type="component" value="Unassembled WGS sequence"/>
</dbReference>
<dbReference type="Gene3D" id="1.10.10.10">
    <property type="entry name" value="Winged helix-like DNA-binding domain superfamily/Winged helix DNA-binding domain"/>
    <property type="match status" value="1"/>
</dbReference>
<dbReference type="Pfam" id="PF07729">
    <property type="entry name" value="FCD"/>
    <property type="match status" value="1"/>
</dbReference>
<protein>
    <submittedName>
        <fullName evidence="5">FadR family transcriptional regulator</fullName>
    </submittedName>
</protein>
<keyword evidence="1" id="KW-0805">Transcription regulation</keyword>
<reference evidence="5" key="1">
    <citation type="submission" date="2020-12" db="EMBL/GenBank/DDBJ databases">
        <title>Oil enriched cultivation method for isolating marine PHA-producing bacteria.</title>
        <authorList>
            <person name="Zheng W."/>
            <person name="Yu S."/>
            <person name="Huang Y."/>
        </authorList>
    </citation>
    <scope>NUCLEOTIDE SEQUENCE</scope>
    <source>
        <strain evidence="5">SY-2-12</strain>
    </source>
</reference>
<proteinExistence type="predicted"/>
<dbReference type="SMART" id="SM00345">
    <property type="entry name" value="HTH_GNTR"/>
    <property type="match status" value="1"/>
</dbReference>
<dbReference type="SMART" id="SM00895">
    <property type="entry name" value="FCD"/>
    <property type="match status" value="1"/>
</dbReference>
<gene>
    <name evidence="5" type="ORF">JF539_23335</name>
</gene>
<evidence type="ECO:0000259" key="4">
    <source>
        <dbReference type="PROSITE" id="PS50949"/>
    </source>
</evidence>
<dbReference type="CDD" id="cd07377">
    <property type="entry name" value="WHTH_GntR"/>
    <property type="match status" value="1"/>
</dbReference>
<dbReference type="EMBL" id="JAEKJZ010000006">
    <property type="protein sequence ID" value="MBN9673312.1"/>
    <property type="molecule type" value="Genomic_DNA"/>
</dbReference>
<dbReference type="InterPro" id="IPR011711">
    <property type="entry name" value="GntR_C"/>
</dbReference>
<dbReference type="GO" id="GO:0003700">
    <property type="term" value="F:DNA-binding transcription factor activity"/>
    <property type="evidence" value="ECO:0007669"/>
    <property type="project" value="InterPro"/>
</dbReference>
<evidence type="ECO:0000313" key="5">
    <source>
        <dbReference type="EMBL" id="MBN9673312.1"/>
    </source>
</evidence>
<evidence type="ECO:0000313" key="6">
    <source>
        <dbReference type="Proteomes" id="UP000664096"/>
    </source>
</evidence>
<evidence type="ECO:0000256" key="1">
    <source>
        <dbReference type="ARBA" id="ARBA00023015"/>
    </source>
</evidence>
<organism evidence="5 6">
    <name type="scientific">Roseibium aggregatum</name>
    <dbReference type="NCBI Taxonomy" id="187304"/>
    <lineage>
        <taxon>Bacteria</taxon>
        <taxon>Pseudomonadati</taxon>
        <taxon>Pseudomonadota</taxon>
        <taxon>Alphaproteobacteria</taxon>
        <taxon>Hyphomicrobiales</taxon>
        <taxon>Stappiaceae</taxon>
        <taxon>Roseibium</taxon>
    </lineage>
</organism>
<dbReference type="InterPro" id="IPR000524">
    <property type="entry name" value="Tscrpt_reg_HTH_GntR"/>
</dbReference>
<name>A0A939EJ24_9HYPH</name>
<comment type="caution">
    <text evidence="5">The sequence shown here is derived from an EMBL/GenBank/DDBJ whole genome shotgun (WGS) entry which is preliminary data.</text>
</comment>
<sequence length="250" mass="27752">MHFRETALAIEFETIRKEGLSVQIANAIRDAILGGRLSGEEKLPSEAELAERFGVSRSTVREALKRLAAQNLIRSERGSSGGAFVNRLTWEEAKADLVTTTRLLIGMNGIPFEDAIEARFALEAAALPLAAKNATDSQLSEMRREIGCQNDPATNDEDFCGSDVRFHSAIAEASGNPLLAFQLSAAFEAMQPLMNMLVYRLRDRERIVRFHRALADALERQDGSLAAAHLEELWAYTRELAAQRREPRPD</sequence>
<dbReference type="Gene3D" id="1.20.120.530">
    <property type="entry name" value="GntR ligand-binding domain-like"/>
    <property type="match status" value="1"/>
</dbReference>
<dbReference type="GO" id="GO:0003677">
    <property type="term" value="F:DNA binding"/>
    <property type="evidence" value="ECO:0007669"/>
    <property type="project" value="UniProtKB-KW"/>
</dbReference>
<dbReference type="PROSITE" id="PS50949">
    <property type="entry name" value="HTH_GNTR"/>
    <property type="match status" value="1"/>
</dbReference>
<dbReference type="InterPro" id="IPR036390">
    <property type="entry name" value="WH_DNA-bd_sf"/>
</dbReference>
<dbReference type="AlphaFoldDB" id="A0A939EJ24"/>
<dbReference type="Pfam" id="PF00392">
    <property type="entry name" value="GntR"/>
    <property type="match status" value="1"/>
</dbReference>